<dbReference type="SUPFAM" id="SSF53448">
    <property type="entry name" value="Nucleotide-diphospho-sugar transferases"/>
    <property type="match status" value="1"/>
</dbReference>
<dbReference type="PANTHER" id="PTHR43685">
    <property type="entry name" value="GLYCOSYLTRANSFERASE"/>
    <property type="match status" value="1"/>
</dbReference>
<dbReference type="InterPro" id="IPR050834">
    <property type="entry name" value="Glycosyltransf_2"/>
</dbReference>
<keyword evidence="6" id="KW-1185">Reference proteome</keyword>
<dbReference type="InterPro" id="IPR029044">
    <property type="entry name" value="Nucleotide-diphossugar_trans"/>
</dbReference>
<reference evidence="5" key="1">
    <citation type="submission" date="2009-09" db="EMBL/GenBank/DDBJ databases">
        <authorList>
            <consortium name="The Broad Institute Genome Sequencing Platform"/>
            <person name="Ward D."/>
            <person name="Feldgarden M."/>
            <person name="Earl A."/>
            <person name="Young S.K."/>
            <person name="Zeng Q."/>
            <person name="Koehrsen M."/>
            <person name="Alvarado L."/>
            <person name="Berlin A."/>
            <person name="Bochicchio J."/>
            <person name="Borenstein D."/>
            <person name="Chapman S.B."/>
            <person name="Chen Z."/>
            <person name="Engels R."/>
            <person name="Freedman E."/>
            <person name="Gellesch M."/>
            <person name="Goldberg J."/>
            <person name="Griggs A."/>
            <person name="Gujja S."/>
            <person name="Heilman E."/>
            <person name="Heiman D."/>
            <person name="Hepburn T."/>
            <person name="Howarth C."/>
            <person name="Jen D."/>
            <person name="Larson L."/>
            <person name="Lewis B."/>
            <person name="Mehta T."/>
            <person name="Park D."/>
            <person name="Pearson M."/>
            <person name="Roberts A."/>
            <person name="Saif S."/>
            <person name="Shea T."/>
            <person name="Shenoy N."/>
            <person name="Sisk P."/>
            <person name="Stolte C."/>
            <person name="Sykes S."/>
            <person name="Thomson T."/>
            <person name="Walk T."/>
            <person name="White J."/>
            <person name="Yandava C."/>
            <person name="Sibley C.D."/>
            <person name="Field T.R."/>
            <person name="Grinwis M."/>
            <person name="Eshaghurshan C.S."/>
            <person name="Surette M.G."/>
            <person name="Haas B."/>
            <person name="Nusbaum C."/>
            <person name="Birren B."/>
        </authorList>
    </citation>
    <scope>NUCLEOTIDE SEQUENCE [LARGE SCALE GENOMIC DNA]</scope>
    <source>
        <strain evidence="5">ATCC 700633</strain>
    </source>
</reference>
<dbReference type="Gene3D" id="3.90.550.10">
    <property type="entry name" value="Spore Coat Polysaccharide Biosynthesis Protein SpsA, Chain A"/>
    <property type="match status" value="1"/>
</dbReference>
<reference evidence="5" key="2">
    <citation type="submission" date="2011-10" db="EMBL/GenBank/DDBJ databases">
        <title>The Genome Sequence of Granulicatella elegans ATCC 700633.</title>
        <authorList>
            <consortium name="The Broad Institute Genome Sequencing Platform"/>
            <consortium name="The Broad Institute Genome Sequencing Center for Infectious Disease"/>
            <person name="Earl A."/>
            <person name="Ward D."/>
            <person name="Feldgarden M."/>
            <person name="Gevers D."/>
            <person name="Sibley C.D."/>
            <person name="Field T.R."/>
            <person name="Grinwis M."/>
            <person name="Eshaghurshan C.S."/>
            <person name="Surette M.G."/>
            <person name="Young S.K."/>
            <person name="Zeng Q."/>
            <person name="Gargeya S."/>
            <person name="Fitzgerald M."/>
            <person name="Haas B."/>
            <person name="Abouelleil A."/>
            <person name="Alvarado L."/>
            <person name="Arachchi H.M."/>
            <person name="Berlin A."/>
            <person name="Brown A."/>
            <person name="Chapman S.B."/>
            <person name="Chen Z."/>
            <person name="Dunbar C."/>
            <person name="Freedman E."/>
            <person name="Gearin G."/>
            <person name="Goldberg J."/>
            <person name="Griggs A."/>
            <person name="Gujja S."/>
            <person name="Heiman D."/>
            <person name="Howarth C."/>
            <person name="Larson L."/>
            <person name="Lui A."/>
            <person name="MacDonald P.J.P."/>
            <person name="Montmayeur A."/>
            <person name="Murphy C."/>
            <person name="Neiman D."/>
            <person name="Pearson M."/>
            <person name="Priest M."/>
            <person name="Roberts A."/>
            <person name="Saif S."/>
            <person name="Shea T."/>
            <person name="Shenoy N."/>
            <person name="Sisk P."/>
            <person name="Stolte C."/>
            <person name="Sykes S."/>
            <person name="Wortman J."/>
            <person name="Nusbaum C."/>
            <person name="Birren B."/>
        </authorList>
    </citation>
    <scope>NUCLEOTIDE SEQUENCE [LARGE SCALE GENOMIC DNA]</scope>
    <source>
        <strain evidence="5">ATCC 700633</strain>
    </source>
</reference>
<dbReference type="PANTHER" id="PTHR43685:SF5">
    <property type="entry name" value="GLYCOSYLTRANSFERASE EPSE-RELATED"/>
    <property type="match status" value="1"/>
</dbReference>
<keyword evidence="2" id="KW-0328">Glycosyltransferase</keyword>
<name>D0BKU4_9LACT</name>
<feature type="domain" description="Glycosyltransferase 2-like" evidence="4">
    <location>
        <begin position="4"/>
        <end position="127"/>
    </location>
</feature>
<accession>D0BKU4</accession>
<keyword evidence="3" id="KW-0808">Transferase</keyword>
<proteinExistence type="inferred from homology"/>
<dbReference type="GO" id="GO:0016757">
    <property type="term" value="F:glycosyltransferase activity"/>
    <property type="evidence" value="ECO:0007669"/>
    <property type="project" value="UniProtKB-KW"/>
</dbReference>
<dbReference type="InterPro" id="IPR001173">
    <property type="entry name" value="Glyco_trans_2-like"/>
</dbReference>
<comment type="similarity">
    <text evidence="1">Belongs to the glycosyltransferase 2 family.</text>
</comment>
<dbReference type="eggNOG" id="COG1215">
    <property type="taxonomic scope" value="Bacteria"/>
</dbReference>
<evidence type="ECO:0000259" key="4">
    <source>
        <dbReference type="Pfam" id="PF00535"/>
    </source>
</evidence>
<dbReference type="EMBL" id="ACRF02000013">
    <property type="protein sequence ID" value="EEW93697.1"/>
    <property type="molecule type" value="Genomic_DNA"/>
</dbReference>
<evidence type="ECO:0000256" key="3">
    <source>
        <dbReference type="ARBA" id="ARBA00022679"/>
    </source>
</evidence>
<dbReference type="HOGENOM" id="CLU_025996_0_9_9"/>
<dbReference type="AlphaFoldDB" id="D0BKU4"/>
<evidence type="ECO:0000256" key="1">
    <source>
        <dbReference type="ARBA" id="ARBA00006739"/>
    </source>
</evidence>
<dbReference type="STRING" id="626369.HMPREF0446_00579"/>
<evidence type="ECO:0000256" key="2">
    <source>
        <dbReference type="ARBA" id="ARBA00022676"/>
    </source>
</evidence>
<dbReference type="Pfam" id="PF00535">
    <property type="entry name" value="Glycos_transf_2"/>
    <property type="match status" value="1"/>
</dbReference>
<dbReference type="Proteomes" id="UP000002939">
    <property type="component" value="Unassembled WGS sequence"/>
</dbReference>
<evidence type="ECO:0000313" key="6">
    <source>
        <dbReference type="Proteomes" id="UP000002939"/>
    </source>
</evidence>
<protein>
    <recommendedName>
        <fullName evidence="4">Glycosyltransferase 2-like domain-containing protein</fullName>
    </recommendedName>
</protein>
<comment type="caution">
    <text evidence="5">The sequence shown here is derived from an EMBL/GenBank/DDBJ whole genome shotgun (WGS) entry which is preliminary data.</text>
</comment>
<gene>
    <name evidence="5" type="ORF">HMPREF0446_00579</name>
</gene>
<evidence type="ECO:0000313" key="5">
    <source>
        <dbReference type="EMBL" id="EEW93697.1"/>
    </source>
</evidence>
<dbReference type="RefSeq" id="WP_006702853.1">
    <property type="nucleotide sequence ID" value="NZ_KI391971.1"/>
</dbReference>
<organism evidence="5 6">
    <name type="scientific">Granulicatella elegans ATCC 700633</name>
    <dbReference type="NCBI Taxonomy" id="626369"/>
    <lineage>
        <taxon>Bacteria</taxon>
        <taxon>Bacillati</taxon>
        <taxon>Bacillota</taxon>
        <taxon>Bacilli</taxon>
        <taxon>Lactobacillales</taxon>
        <taxon>Carnobacteriaceae</taxon>
        <taxon>Granulicatella</taxon>
    </lineage>
</organism>
<dbReference type="OrthoDB" id="9815829at2"/>
<sequence length="278" mass="32972">MEFSVLVTVYKKEIPENLRKCLLSSYKQTVKPKEIILVCDGELTEELNEEIERLKKEIPILSVYYLPENLGSGPTSRFGVNRCQTEFIARIDSDDYCVETRFEKQMNAFKNNPNLIMVGSNILEKNTEFIALKKVPETSAEIRQYSKMRNPFNNPSSMMKKQYVLKSGNYREFRYLEDYDLTMRLLHDNPTKDFYNIQEPLVVMQTNDSSYLRRGGLLYVKTDFILQLDFYRRGDINLLELVRNIFLRNVVRILPNKVRKWIYKKKMRDEVEKIPTIK</sequence>